<evidence type="ECO:0000256" key="1">
    <source>
        <dbReference type="ARBA" id="ARBA00022527"/>
    </source>
</evidence>
<evidence type="ECO:0000256" key="5">
    <source>
        <dbReference type="ARBA" id="ARBA00022840"/>
    </source>
</evidence>
<feature type="region of interest" description="Disordered" evidence="8">
    <location>
        <begin position="426"/>
        <end position="468"/>
    </location>
</feature>
<comment type="caution">
    <text evidence="10">The sequence shown here is derived from an EMBL/GenBank/DDBJ whole genome shotgun (WGS) entry which is preliminary data.</text>
</comment>
<sequence length="890" mass="96474">MMLQQAEAASLLNRLVGGSTSNEARIMLLERRLTGSIVPSLNDGSISVAPQNLENGFDAVANEHVSHALGQSPQPLSAHAPSDKFVRSVSTAHQEDMAAGAKNTAAKRRKMESIKSPGDLSNTEYASPVVGGPPALLLLNTPTTRVTAASSVQPGVLAGRQSPQVGKAGSGGTTTTTSTKGSGGKASAGNHRGQTKVNTYFPSVDGNSRDSECSGPSAAERAAAAAAAALQGSGPMLSSTSHQLQAQHQSIAISRLSPVPEVVHDERLATCQQQLEAREEELRALKEKLRIQEEHLAVQARSTAEEVSSLLKTNERLAKQAEEVSSLLKTNERLAKQAEDTARVSADRESKLKTEMMRVLRNGVRCERELQRLILSTGASRLGGVAVQRSGPMQVQEVWEDGQAHQQVALKLQALAAQREEVEAARKALRKKLAPPPSSARNQQQQQQQQIDDPSTSSKQTGQQEEFMSGTEFVTMDEIYKLRVTSLKREEEAARAEEERLNAEKQKHIRMLKRVRDEDSSRFNSMGVLAKRYQLLGLLGKGGFSEVFKAYDLVELRHVACKIHQLNPHWNEPKKQSYVKHAVREYEIHKALTHPHIVGLLDILEIDNASFATILDLCEGPDLDTVLREHGTLPEKEARAIIAQVFSALVHLNQPRHRIIHYDLKPANILFDTLGLAKVTDFGLSKVVDEGQTLGMELTSQGAGTYWYLPPECFEMSAAGQAPRISNKVDVWSAGVILYQMLWGKRPFGEGMSQEQIMRDRVMLNAREVEFPSKPSVSSEAKEFIRKCLAYRQEVRWDVLTASQDPYLCLTKSSAAAAAAAATAAAVASGSSSSLMAGQPSGGYQLQQPAGSMAMNGALASAGSNSYNTKRAAATGFGSLLKSSPVLDQL</sequence>
<proteinExistence type="predicted"/>
<keyword evidence="5 6" id="KW-0067">ATP-binding</keyword>
<dbReference type="GO" id="GO:0035556">
    <property type="term" value="P:intracellular signal transduction"/>
    <property type="evidence" value="ECO:0007669"/>
    <property type="project" value="TreeGrafter"/>
</dbReference>
<dbReference type="AlphaFoldDB" id="A0A250X0G2"/>
<accession>A0A250X0G2</accession>
<evidence type="ECO:0000256" key="6">
    <source>
        <dbReference type="PROSITE-ProRule" id="PRU10141"/>
    </source>
</evidence>
<dbReference type="GO" id="GO:0005524">
    <property type="term" value="F:ATP binding"/>
    <property type="evidence" value="ECO:0007669"/>
    <property type="project" value="UniProtKB-UniRule"/>
</dbReference>
<dbReference type="InterPro" id="IPR008271">
    <property type="entry name" value="Ser/Thr_kinase_AS"/>
</dbReference>
<dbReference type="InterPro" id="IPR000719">
    <property type="entry name" value="Prot_kinase_dom"/>
</dbReference>
<dbReference type="PROSITE" id="PS50011">
    <property type="entry name" value="PROTEIN_KINASE_DOM"/>
    <property type="match status" value="1"/>
</dbReference>
<evidence type="ECO:0000256" key="3">
    <source>
        <dbReference type="ARBA" id="ARBA00022741"/>
    </source>
</evidence>
<dbReference type="Proteomes" id="UP000232323">
    <property type="component" value="Unassembled WGS sequence"/>
</dbReference>
<feature type="region of interest" description="Disordered" evidence="8">
    <location>
        <begin position="90"/>
        <end position="122"/>
    </location>
</feature>
<dbReference type="InterPro" id="IPR017441">
    <property type="entry name" value="Protein_kinase_ATP_BS"/>
</dbReference>
<dbReference type="GO" id="GO:0004674">
    <property type="term" value="F:protein serine/threonine kinase activity"/>
    <property type="evidence" value="ECO:0007669"/>
    <property type="project" value="UniProtKB-KW"/>
</dbReference>
<keyword evidence="1" id="KW-0723">Serine/threonine-protein kinase</keyword>
<reference evidence="10 11" key="1">
    <citation type="submission" date="2017-08" db="EMBL/GenBank/DDBJ databases">
        <title>Acidophilic green algal genome provides insights into adaptation to an acidic environment.</title>
        <authorList>
            <person name="Hirooka S."/>
            <person name="Hirose Y."/>
            <person name="Kanesaki Y."/>
            <person name="Higuchi S."/>
            <person name="Fujiwara T."/>
            <person name="Onuma R."/>
            <person name="Era A."/>
            <person name="Ohbayashi R."/>
            <person name="Uzuka A."/>
            <person name="Nozaki H."/>
            <person name="Yoshikawa H."/>
            <person name="Miyagishima S.Y."/>
        </authorList>
    </citation>
    <scope>NUCLEOTIDE SEQUENCE [LARGE SCALE GENOMIC DNA]</scope>
    <source>
        <strain evidence="10 11">NIES-2499</strain>
    </source>
</reference>
<evidence type="ECO:0000256" key="8">
    <source>
        <dbReference type="SAM" id="MobiDB-lite"/>
    </source>
</evidence>
<dbReference type="STRING" id="1157962.A0A250X0G2"/>
<dbReference type="Pfam" id="PF00069">
    <property type="entry name" value="Pkinase"/>
    <property type="match status" value="1"/>
</dbReference>
<dbReference type="InterPro" id="IPR011009">
    <property type="entry name" value="Kinase-like_dom_sf"/>
</dbReference>
<evidence type="ECO:0000259" key="9">
    <source>
        <dbReference type="PROSITE" id="PS50011"/>
    </source>
</evidence>
<feature type="coiled-coil region" evidence="7">
    <location>
        <begin position="268"/>
        <end position="337"/>
    </location>
</feature>
<keyword evidence="7" id="KW-0175">Coiled coil</keyword>
<dbReference type="OrthoDB" id="346907at2759"/>
<dbReference type="SUPFAM" id="SSF56112">
    <property type="entry name" value="Protein kinase-like (PK-like)"/>
    <property type="match status" value="1"/>
</dbReference>
<dbReference type="GO" id="GO:0007059">
    <property type="term" value="P:chromosome segregation"/>
    <property type="evidence" value="ECO:0007669"/>
    <property type="project" value="TreeGrafter"/>
</dbReference>
<feature type="domain" description="Protein kinase" evidence="9">
    <location>
        <begin position="533"/>
        <end position="808"/>
    </location>
</feature>
<dbReference type="SMART" id="SM00220">
    <property type="entry name" value="S_TKc"/>
    <property type="match status" value="1"/>
</dbReference>
<dbReference type="PANTHER" id="PTHR22974:SF23">
    <property type="entry name" value="TOUSLED-LIKE KINASE, ISOFORM G"/>
    <property type="match status" value="1"/>
</dbReference>
<evidence type="ECO:0000313" key="11">
    <source>
        <dbReference type="Proteomes" id="UP000232323"/>
    </source>
</evidence>
<feature type="compositionally biased region" description="Polar residues" evidence="8">
    <location>
        <begin position="451"/>
        <end position="466"/>
    </location>
</feature>
<dbReference type="PROSITE" id="PS00107">
    <property type="entry name" value="PROTEIN_KINASE_ATP"/>
    <property type="match status" value="1"/>
</dbReference>
<keyword evidence="3 6" id="KW-0547">Nucleotide-binding</keyword>
<dbReference type="EMBL" id="BEGY01000017">
    <property type="protein sequence ID" value="GAX76382.1"/>
    <property type="molecule type" value="Genomic_DNA"/>
</dbReference>
<evidence type="ECO:0000256" key="7">
    <source>
        <dbReference type="SAM" id="Coils"/>
    </source>
</evidence>
<organism evidence="10 11">
    <name type="scientific">Chlamydomonas eustigma</name>
    <dbReference type="NCBI Taxonomy" id="1157962"/>
    <lineage>
        <taxon>Eukaryota</taxon>
        <taxon>Viridiplantae</taxon>
        <taxon>Chlorophyta</taxon>
        <taxon>core chlorophytes</taxon>
        <taxon>Chlorophyceae</taxon>
        <taxon>CS clade</taxon>
        <taxon>Chlamydomonadales</taxon>
        <taxon>Chlamydomonadaceae</taxon>
        <taxon>Chlamydomonas</taxon>
    </lineage>
</organism>
<keyword evidence="2" id="KW-0808">Transferase</keyword>
<dbReference type="FunFam" id="1.10.510.10:FF:000698">
    <property type="entry name" value="Serine/threonine-protein kinase tousled-like 1"/>
    <property type="match status" value="1"/>
</dbReference>
<dbReference type="PROSITE" id="PS00108">
    <property type="entry name" value="PROTEIN_KINASE_ST"/>
    <property type="match status" value="1"/>
</dbReference>
<name>A0A250X0G2_9CHLO</name>
<feature type="region of interest" description="Disordered" evidence="8">
    <location>
        <begin position="156"/>
        <end position="215"/>
    </location>
</feature>
<evidence type="ECO:0000256" key="2">
    <source>
        <dbReference type="ARBA" id="ARBA00022679"/>
    </source>
</evidence>
<gene>
    <name evidence="10" type="ORF">CEUSTIGMA_g3828.t1</name>
</gene>
<dbReference type="CDD" id="cd13990">
    <property type="entry name" value="STKc_TLK"/>
    <property type="match status" value="1"/>
</dbReference>
<evidence type="ECO:0000313" key="10">
    <source>
        <dbReference type="EMBL" id="GAX76382.1"/>
    </source>
</evidence>
<evidence type="ECO:0000256" key="4">
    <source>
        <dbReference type="ARBA" id="ARBA00022777"/>
    </source>
</evidence>
<dbReference type="GO" id="GO:0005634">
    <property type="term" value="C:nucleus"/>
    <property type="evidence" value="ECO:0007669"/>
    <property type="project" value="TreeGrafter"/>
</dbReference>
<feature type="binding site" evidence="6">
    <location>
        <position position="562"/>
    </location>
    <ligand>
        <name>ATP</name>
        <dbReference type="ChEBI" id="CHEBI:30616"/>
    </ligand>
</feature>
<dbReference type="Gene3D" id="1.10.510.10">
    <property type="entry name" value="Transferase(Phosphotransferase) domain 1"/>
    <property type="match status" value="1"/>
</dbReference>
<keyword evidence="11" id="KW-1185">Reference proteome</keyword>
<feature type="coiled-coil region" evidence="7">
    <location>
        <begin position="484"/>
        <end position="518"/>
    </location>
</feature>
<keyword evidence="4" id="KW-0418">Kinase</keyword>
<protein>
    <recommendedName>
        <fullName evidence="9">Protein kinase domain-containing protein</fullName>
    </recommendedName>
</protein>
<dbReference type="PANTHER" id="PTHR22974">
    <property type="entry name" value="MIXED LINEAGE PROTEIN KINASE"/>
    <property type="match status" value="1"/>
</dbReference>